<evidence type="ECO:0000313" key="3">
    <source>
        <dbReference type="EMBL" id="TAY52911.1"/>
    </source>
</evidence>
<sequence>MTNEKTTAVRRVISFIKIVWTVSIIVAATAIGALIGWENHGLVGAMALGFVGLVAGGFLSSPTFLLQVLP</sequence>
<evidence type="ECO:0000313" key="4">
    <source>
        <dbReference type="Proteomes" id="UP000251166"/>
    </source>
</evidence>
<organism evidence="2 4">
    <name type="scientific">Rhizobium leguminosarum</name>
    <dbReference type="NCBI Taxonomy" id="384"/>
    <lineage>
        <taxon>Bacteria</taxon>
        <taxon>Pseudomonadati</taxon>
        <taxon>Pseudomonadota</taxon>
        <taxon>Alphaproteobacteria</taxon>
        <taxon>Hyphomicrobiales</taxon>
        <taxon>Rhizobiaceae</taxon>
        <taxon>Rhizobium/Agrobacterium group</taxon>
        <taxon>Rhizobium</taxon>
    </lineage>
</organism>
<reference evidence="3 5" key="2">
    <citation type="submission" date="2019-02" db="EMBL/GenBank/DDBJ databases">
        <title>The genomic architecture of introgression among sibling species of bacteria.</title>
        <authorList>
            <person name="Cavassim M.I.A."/>
            <person name="Moeskjaer S."/>
            <person name="Moslemi C."/>
            <person name="Fields B."/>
            <person name="Bachmann A."/>
            <person name="Vilhjalmsson B."/>
            <person name="Schierup M.H."/>
            <person name="Young J.P.W."/>
            <person name="Andersen S.U."/>
        </authorList>
    </citation>
    <scope>NUCLEOTIDE SEQUENCE [LARGE SCALE GENOMIC DNA]</scope>
    <source>
        <strain evidence="3 5">SM135B</strain>
    </source>
</reference>
<dbReference type="Proteomes" id="UP000251166">
    <property type="component" value="Chromosome"/>
</dbReference>
<proteinExistence type="predicted"/>
<dbReference type="RefSeq" id="WP_112904609.1">
    <property type="nucleotide sequence ID" value="NZ_CP030760.1"/>
</dbReference>
<evidence type="ECO:0000256" key="1">
    <source>
        <dbReference type="SAM" id="Phobius"/>
    </source>
</evidence>
<feature type="transmembrane region" description="Helical" evidence="1">
    <location>
        <begin position="43"/>
        <end position="66"/>
    </location>
</feature>
<reference evidence="2 4" key="1">
    <citation type="submission" date="2018-07" db="EMBL/GenBank/DDBJ databases">
        <title>Rhizobium leguminosarum strain:ATCC 14479 Genome sequencing and assembly.</title>
        <authorList>
            <person name="Chakraborty R."/>
        </authorList>
    </citation>
    <scope>NUCLEOTIDE SEQUENCE [LARGE SCALE GENOMIC DNA]</scope>
    <source>
        <strain evidence="2 4">ATCC 14479</strain>
    </source>
</reference>
<dbReference type="EMBL" id="CP030760">
    <property type="protein sequence ID" value="AXA39434.1"/>
    <property type="molecule type" value="Genomic_DNA"/>
</dbReference>
<keyword evidence="1" id="KW-0472">Membrane</keyword>
<name>A0A2Z4YDQ8_RHILE</name>
<protein>
    <submittedName>
        <fullName evidence="2">Putative integral membrane protein</fullName>
    </submittedName>
</protein>
<evidence type="ECO:0000313" key="5">
    <source>
        <dbReference type="Proteomes" id="UP000292974"/>
    </source>
</evidence>
<keyword evidence="1" id="KW-1133">Transmembrane helix</keyword>
<evidence type="ECO:0000313" key="2">
    <source>
        <dbReference type="EMBL" id="AXA39434.1"/>
    </source>
</evidence>
<feature type="transmembrane region" description="Helical" evidence="1">
    <location>
        <begin position="12"/>
        <end position="37"/>
    </location>
</feature>
<keyword evidence="1" id="KW-0812">Transmembrane</keyword>
<gene>
    <name evidence="2" type="ORF">DLJ82_1833</name>
    <name evidence="3" type="ORF">ELH90_15380</name>
</gene>
<dbReference type="EMBL" id="SIOP01000001">
    <property type="protein sequence ID" value="TAY52911.1"/>
    <property type="molecule type" value="Genomic_DNA"/>
</dbReference>
<accession>A0A2Z4YDQ8</accession>
<dbReference type="AlphaFoldDB" id="A0A2Z4YDQ8"/>
<dbReference type="Proteomes" id="UP000292974">
    <property type="component" value="Unassembled WGS sequence"/>
</dbReference>